<dbReference type="SUPFAM" id="SSF56935">
    <property type="entry name" value="Porins"/>
    <property type="match status" value="1"/>
</dbReference>
<evidence type="ECO:0000256" key="1">
    <source>
        <dbReference type="ARBA" id="ARBA00004571"/>
    </source>
</evidence>
<dbReference type="RefSeq" id="WP_243923189.1">
    <property type="nucleotide sequence ID" value="NZ_JALHLG010000035.1"/>
</dbReference>
<dbReference type="EMBL" id="JALHLG010000035">
    <property type="protein sequence ID" value="MCJ2188471.1"/>
    <property type="molecule type" value="Genomic_DNA"/>
</dbReference>
<organism evidence="17 18">
    <name type="scientific">Novosphingobium beihaiensis</name>
    <dbReference type="NCBI Taxonomy" id="2930389"/>
    <lineage>
        <taxon>Bacteria</taxon>
        <taxon>Pseudomonadati</taxon>
        <taxon>Pseudomonadota</taxon>
        <taxon>Alphaproteobacteria</taxon>
        <taxon>Sphingomonadales</taxon>
        <taxon>Sphingomonadaceae</taxon>
        <taxon>Novosphingobium</taxon>
    </lineage>
</organism>
<keyword evidence="9 13" id="KW-0798">TonB box</keyword>
<keyword evidence="2 12" id="KW-0813">Transport</keyword>
<dbReference type="InterPro" id="IPR039426">
    <property type="entry name" value="TonB-dep_rcpt-like"/>
</dbReference>
<dbReference type="Proteomes" id="UP001202281">
    <property type="component" value="Unassembled WGS sequence"/>
</dbReference>
<feature type="domain" description="TonB-dependent receptor-like beta-barrel" evidence="15">
    <location>
        <begin position="275"/>
        <end position="727"/>
    </location>
</feature>
<dbReference type="PROSITE" id="PS52016">
    <property type="entry name" value="TONB_DEPENDENT_REC_3"/>
    <property type="match status" value="1"/>
</dbReference>
<keyword evidence="5 12" id="KW-0812">Transmembrane</keyword>
<evidence type="ECO:0000256" key="12">
    <source>
        <dbReference type="PROSITE-ProRule" id="PRU01360"/>
    </source>
</evidence>
<keyword evidence="3 12" id="KW-1134">Transmembrane beta strand</keyword>
<keyword evidence="8" id="KW-0406">Ion transport</keyword>
<evidence type="ECO:0000256" key="4">
    <source>
        <dbReference type="ARBA" id="ARBA00022496"/>
    </source>
</evidence>
<dbReference type="Gene3D" id="2.170.130.10">
    <property type="entry name" value="TonB-dependent receptor, plug domain"/>
    <property type="match status" value="1"/>
</dbReference>
<name>A0ABT0BTV3_9SPHN</name>
<feature type="signal peptide" evidence="14">
    <location>
        <begin position="1"/>
        <end position="28"/>
    </location>
</feature>
<accession>A0ABT0BTV3</accession>
<dbReference type="InterPro" id="IPR012910">
    <property type="entry name" value="Plug_dom"/>
</dbReference>
<keyword evidence="18" id="KW-1185">Reference proteome</keyword>
<evidence type="ECO:0000256" key="8">
    <source>
        <dbReference type="ARBA" id="ARBA00023065"/>
    </source>
</evidence>
<feature type="chain" id="PRO_5046584442" evidence="14">
    <location>
        <begin position="29"/>
        <end position="770"/>
    </location>
</feature>
<keyword evidence="11 12" id="KW-0998">Cell outer membrane</keyword>
<evidence type="ECO:0000313" key="17">
    <source>
        <dbReference type="EMBL" id="MCJ2188471.1"/>
    </source>
</evidence>
<evidence type="ECO:0000259" key="15">
    <source>
        <dbReference type="Pfam" id="PF00593"/>
    </source>
</evidence>
<evidence type="ECO:0000256" key="6">
    <source>
        <dbReference type="ARBA" id="ARBA00022729"/>
    </source>
</evidence>
<keyword evidence="6 14" id="KW-0732">Signal</keyword>
<keyword evidence="10 12" id="KW-0472">Membrane</keyword>
<dbReference type="Pfam" id="PF07715">
    <property type="entry name" value="Plug"/>
    <property type="match status" value="1"/>
</dbReference>
<evidence type="ECO:0000256" key="7">
    <source>
        <dbReference type="ARBA" id="ARBA00023004"/>
    </source>
</evidence>
<evidence type="ECO:0000256" key="2">
    <source>
        <dbReference type="ARBA" id="ARBA00022448"/>
    </source>
</evidence>
<reference evidence="17 18" key="1">
    <citation type="submission" date="2022-04" db="EMBL/GenBank/DDBJ databases">
        <title>Identification of a novel bacterium isolated from mangrove sediments.</title>
        <authorList>
            <person name="Pan X."/>
        </authorList>
    </citation>
    <scope>NUCLEOTIDE SEQUENCE [LARGE SCALE GENOMIC DNA]</scope>
    <source>
        <strain evidence="17 18">B2638</strain>
    </source>
</reference>
<comment type="caution">
    <text evidence="17">The sequence shown here is derived from an EMBL/GenBank/DDBJ whole genome shotgun (WGS) entry which is preliminary data.</text>
</comment>
<feature type="domain" description="TonB-dependent receptor plug" evidence="16">
    <location>
        <begin position="58"/>
        <end position="168"/>
    </location>
</feature>
<keyword evidence="7" id="KW-0408">Iron</keyword>
<dbReference type="InterPro" id="IPR036942">
    <property type="entry name" value="Beta-barrel_TonB_sf"/>
</dbReference>
<evidence type="ECO:0000256" key="11">
    <source>
        <dbReference type="ARBA" id="ARBA00023237"/>
    </source>
</evidence>
<dbReference type="InterPro" id="IPR000531">
    <property type="entry name" value="Beta-barrel_TonB"/>
</dbReference>
<protein>
    <submittedName>
        <fullName evidence="17">TonB-dependent receptor</fullName>
    </submittedName>
</protein>
<dbReference type="PANTHER" id="PTHR32552:SF89">
    <property type="entry name" value="CATECHOLATE SIDEROPHORE RECEPTOR FIU"/>
    <property type="match status" value="1"/>
</dbReference>
<comment type="subcellular location">
    <subcellularLocation>
        <location evidence="1 12">Cell outer membrane</location>
        <topology evidence="1 12">Multi-pass membrane protein</topology>
    </subcellularLocation>
</comment>
<comment type="similarity">
    <text evidence="12 13">Belongs to the TonB-dependent receptor family.</text>
</comment>
<dbReference type="Gene3D" id="2.40.170.20">
    <property type="entry name" value="TonB-dependent receptor, beta-barrel domain"/>
    <property type="match status" value="1"/>
</dbReference>
<evidence type="ECO:0000313" key="18">
    <source>
        <dbReference type="Proteomes" id="UP001202281"/>
    </source>
</evidence>
<evidence type="ECO:0000256" key="13">
    <source>
        <dbReference type="RuleBase" id="RU003357"/>
    </source>
</evidence>
<evidence type="ECO:0000256" key="3">
    <source>
        <dbReference type="ARBA" id="ARBA00022452"/>
    </source>
</evidence>
<dbReference type="Pfam" id="PF00593">
    <property type="entry name" value="TonB_dep_Rec_b-barrel"/>
    <property type="match status" value="1"/>
</dbReference>
<gene>
    <name evidence="17" type="ORF">MTR66_16815</name>
</gene>
<keyword evidence="4" id="KW-0410">Iron transport</keyword>
<evidence type="ECO:0000256" key="14">
    <source>
        <dbReference type="SAM" id="SignalP"/>
    </source>
</evidence>
<evidence type="ECO:0000256" key="5">
    <source>
        <dbReference type="ARBA" id="ARBA00022692"/>
    </source>
</evidence>
<keyword evidence="17" id="KW-0675">Receptor</keyword>
<sequence length="770" mass="84121">MRDTMRSKAFLNASLLALTSVLATPAFAAADDAAASTGAPADKEPARNEIIVLGTGQTRQVQGLSAEDIAVATPGTSPLKVLDKLPSVNFQSATPFGSNEWSTRISVRGFTQNQLGFTLDGVPLGDMSYANFNGLHISRAIASDNIASTELSQGAGALSTPSSSNLGGTIAFRSIDPGYDMGLTTSATYGSNDAWRVFGRFETGDLGGGVRAYISGDYADTPKWKGKGSQEAWHINSKLVAPMGTRGELKAFVNYSYLADSDYVDMWPSLLERKGYNWDYLRYDFKTANEVATNLQNGTYVAGYDGYGTLTGDDAYYDGYGIRKDLLIGLSVDYDITDDLHVRVAPYYHNNRGVGTWWTPYVPTPGGASVSVRGTEYWIDRMGVTGSLAYGLFQGNTLEAGGWFEINEYNQARDYFGLEDNDTSSIGAHEFPSNPFAYDYFYKFDIDTYQYYVQDTWELTDTFKVSGGWKGIQVNIDSRYDPSRTSDSWATQGSLTAKDMFLPQVGVNYRPIEEAELFASYAENMRAFTTTPFITSPAQFATLQENGLKPETSKTIEGGVRFHLPSFEGSVAGYHVKFDNRLFAVSPCTAIQSCAAVLNNVGSVTTNGVEVTGEYRFTPALSLYASYAYTDAQYDDDVLNGAGETVVASADKSVVDQPKHMINGEISYDDGTFIGRAHVNYQSKRYATFENDLSFAGRAIVDLTVGYRLHSGNALDGTEIQLNVTNVTGKKYVSTIGQTGGYLTSYSPGDYQYFLVGAPRQWFVTIKKSF</sequence>
<dbReference type="InterPro" id="IPR037066">
    <property type="entry name" value="Plug_dom_sf"/>
</dbReference>
<evidence type="ECO:0000256" key="9">
    <source>
        <dbReference type="ARBA" id="ARBA00023077"/>
    </source>
</evidence>
<proteinExistence type="inferred from homology"/>
<dbReference type="PANTHER" id="PTHR32552">
    <property type="entry name" value="FERRICHROME IRON RECEPTOR-RELATED"/>
    <property type="match status" value="1"/>
</dbReference>
<evidence type="ECO:0000259" key="16">
    <source>
        <dbReference type="Pfam" id="PF07715"/>
    </source>
</evidence>
<evidence type="ECO:0000256" key="10">
    <source>
        <dbReference type="ARBA" id="ARBA00023136"/>
    </source>
</evidence>